<reference evidence="1" key="1">
    <citation type="journal article" date="2020" name="Cell">
        <title>Large-Scale Comparative Analyses of Tick Genomes Elucidate Their Genetic Diversity and Vector Capacities.</title>
        <authorList>
            <consortium name="Tick Genome and Microbiome Consortium (TIGMIC)"/>
            <person name="Jia N."/>
            <person name="Wang J."/>
            <person name="Shi W."/>
            <person name="Du L."/>
            <person name="Sun Y."/>
            <person name="Zhan W."/>
            <person name="Jiang J.F."/>
            <person name="Wang Q."/>
            <person name="Zhang B."/>
            <person name="Ji P."/>
            <person name="Bell-Sakyi L."/>
            <person name="Cui X.M."/>
            <person name="Yuan T.T."/>
            <person name="Jiang B.G."/>
            <person name="Yang W.F."/>
            <person name="Lam T.T."/>
            <person name="Chang Q.C."/>
            <person name="Ding S.J."/>
            <person name="Wang X.J."/>
            <person name="Zhu J.G."/>
            <person name="Ruan X.D."/>
            <person name="Zhao L."/>
            <person name="Wei J.T."/>
            <person name="Ye R.Z."/>
            <person name="Que T.C."/>
            <person name="Du C.H."/>
            <person name="Zhou Y.H."/>
            <person name="Cheng J.X."/>
            <person name="Dai P.F."/>
            <person name="Guo W.B."/>
            <person name="Han X.H."/>
            <person name="Huang E.J."/>
            <person name="Li L.F."/>
            <person name="Wei W."/>
            <person name="Gao Y.C."/>
            <person name="Liu J.Z."/>
            <person name="Shao H.Z."/>
            <person name="Wang X."/>
            <person name="Wang C.C."/>
            <person name="Yang T.C."/>
            <person name="Huo Q.B."/>
            <person name="Li W."/>
            <person name="Chen H.Y."/>
            <person name="Chen S.E."/>
            <person name="Zhou L.G."/>
            <person name="Ni X.B."/>
            <person name="Tian J.H."/>
            <person name="Sheng Y."/>
            <person name="Liu T."/>
            <person name="Pan Y.S."/>
            <person name="Xia L.Y."/>
            <person name="Li J."/>
            <person name="Zhao F."/>
            <person name="Cao W.C."/>
        </authorList>
    </citation>
    <scope>NUCLEOTIDE SEQUENCE</scope>
    <source>
        <strain evidence="1">Rmic-2018</strain>
    </source>
</reference>
<gene>
    <name evidence="1" type="ORF">HPB51_018275</name>
</gene>
<organism evidence="1 2">
    <name type="scientific">Rhipicephalus microplus</name>
    <name type="common">Cattle tick</name>
    <name type="synonym">Boophilus microplus</name>
    <dbReference type="NCBI Taxonomy" id="6941"/>
    <lineage>
        <taxon>Eukaryota</taxon>
        <taxon>Metazoa</taxon>
        <taxon>Ecdysozoa</taxon>
        <taxon>Arthropoda</taxon>
        <taxon>Chelicerata</taxon>
        <taxon>Arachnida</taxon>
        <taxon>Acari</taxon>
        <taxon>Parasitiformes</taxon>
        <taxon>Ixodida</taxon>
        <taxon>Ixodoidea</taxon>
        <taxon>Ixodidae</taxon>
        <taxon>Rhipicephalinae</taxon>
        <taxon>Rhipicephalus</taxon>
        <taxon>Boophilus</taxon>
    </lineage>
</organism>
<keyword evidence="2" id="KW-1185">Reference proteome</keyword>
<comment type="caution">
    <text evidence="1">The sequence shown here is derived from an EMBL/GenBank/DDBJ whole genome shotgun (WGS) entry which is preliminary data.</text>
</comment>
<name>A0A9J6D5W4_RHIMP</name>
<dbReference type="AlphaFoldDB" id="A0A9J6D5W4"/>
<reference evidence="1" key="2">
    <citation type="submission" date="2021-09" db="EMBL/GenBank/DDBJ databases">
        <authorList>
            <person name="Jia N."/>
            <person name="Wang J."/>
            <person name="Shi W."/>
            <person name="Du L."/>
            <person name="Sun Y."/>
            <person name="Zhan W."/>
            <person name="Jiang J."/>
            <person name="Wang Q."/>
            <person name="Zhang B."/>
            <person name="Ji P."/>
            <person name="Sakyi L.B."/>
            <person name="Cui X."/>
            <person name="Yuan T."/>
            <person name="Jiang B."/>
            <person name="Yang W."/>
            <person name="Lam T.T.-Y."/>
            <person name="Chang Q."/>
            <person name="Ding S."/>
            <person name="Wang X."/>
            <person name="Zhu J."/>
            <person name="Ruan X."/>
            <person name="Zhao L."/>
            <person name="Wei J."/>
            <person name="Que T."/>
            <person name="Du C."/>
            <person name="Cheng J."/>
            <person name="Dai P."/>
            <person name="Han X."/>
            <person name="Huang E."/>
            <person name="Gao Y."/>
            <person name="Liu J."/>
            <person name="Shao H."/>
            <person name="Ye R."/>
            <person name="Li L."/>
            <person name="Wei W."/>
            <person name="Wang X."/>
            <person name="Wang C."/>
            <person name="Huo Q."/>
            <person name="Li W."/>
            <person name="Guo W."/>
            <person name="Chen H."/>
            <person name="Chen S."/>
            <person name="Zhou L."/>
            <person name="Zhou L."/>
            <person name="Ni X."/>
            <person name="Tian J."/>
            <person name="Zhou Y."/>
            <person name="Sheng Y."/>
            <person name="Liu T."/>
            <person name="Pan Y."/>
            <person name="Xia L."/>
            <person name="Li J."/>
            <person name="Zhao F."/>
            <person name="Cao W."/>
        </authorList>
    </citation>
    <scope>NUCLEOTIDE SEQUENCE</scope>
    <source>
        <strain evidence="1">Rmic-2018</strain>
        <tissue evidence="1">Larvae</tissue>
    </source>
</reference>
<dbReference type="EMBL" id="JABSTU010000011">
    <property type="protein sequence ID" value="KAH8009582.1"/>
    <property type="molecule type" value="Genomic_DNA"/>
</dbReference>
<protein>
    <submittedName>
        <fullName evidence="1">Uncharacterized protein</fullName>
    </submittedName>
</protein>
<dbReference type="Proteomes" id="UP000821866">
    <property type="component" value="Chromosome 9"/>
</dbReference>
<accession>A0A9J6D5W4</accession>
<evidence type="ECO:0000313" key="1">
    <source>
        <dbReference type="EMBL" id="KAH8009582.1"/>
    </source>
</evidence>
<proteinExistence type="predicted"/>
<evidence type="ECO:0000313" key="2">
    <source>
        <dbReference type="Proteomes" id="UP000821866"/>
    </source>
</evidence>
<sequence>MKRERPPVVTRACECGALCNVSELCIITDSSTNLDIPKYTGAADDGPVQDWFNLFELHATAASRSEREMSLNFTDYISVFSSRNNRTTPRLLRDTLLSARRPLNVMLLSLKGTPPKDWYSILKSIQVPVIQWNRLGAEQLNELKAHVNSGTKVWVVMPWSDMEQRSHLFSRLNEFVFGLSLARFVIAIQPGEHLPHEQFAELSCILVGVNDTAIDVATDGYRNCSQRKALLSPAALFDYNTGTSYSVFNTRKLITVTEVTLVTVGVRHHYTRLPEAVLLLNVLQRLNATIIPCHLKETGMGQDRIIYKVHRKEIDLSLVACRTQCRGGRTH</sequence>